<evidence type="ECO:0000256" key="2">
    <source>
        <dbReference type="SAM" id="MobiDB-lite"/>
    </source>
</evidence>
<keyword evidence="4" id="KW-1185">Reference proteome</keyword>
<evidence type="ECO:0000313" key="3">
    <source>
        <dbReference type="EMBL" id="SOB96370.1"/>
    </source>
</evidence>
<comment type="similarity">
    <text evidence="1">Belongs to the HyuE racemase family.</text>
</comment>
<gene>
    <name evidence="3" type="ORF">SAMN05421512_102174</name>
</gene>
<dbReference type="AlphaFoldDB" id="A0A285RQP8"/>
<feature type="region of interest" description="Disordered" evidence="2">
    <location>
        <begin position="216"/>
        <end position="251"/>
    </location>
</feature>
<dbReference type="EMBL" id="OBML01000002">
    <property type="protein sequence ID" value="SOB96370.1"/>
    <property type="molecule type" value="Genomic_DNA"/>
</dbReference>
<dbReference type="InterPro" id="IPR015942">
    <property type="entry name" value="Asp/Glu/hydantoin_racemase"/>
</dbReference>
<dbReference type="InterPro" id="IPR052186">
    <property type="entry name" value="Hydantoin_racemase-like"/>
</dbReference>
<protein>
    <submittedName>
        <fullName evidence="3">Asp/Glu/hydantoin racemase</fullName>
    </submittedName>
</protein>
<accession>A0A285RQP8</accession>
<proteinExistence type="inferred from homology"/>
<name>A0A285RQP8_9HYPH</name>
<dbReference type="OrthoDB" id="9791723at2"/>
<dbReference type="Pfam" id="PF01177">
    <property type="entry name" value="Asp_Glu_race"/>
    <property type="match status" value="1"/>
</dbReference>
<dbReference type="PANTHER" id="PTHR28047">
    <property type="entry name" value="PROTEIN DCG1"/>
    <property type="match status" value="1"/>
</dbReference>
<reference evidence="3 4" key="1">
    <citation type="submission" date="2017-08" db="EMBL/GenBank/DDBJ databases">
        <authorList>
            <person name="de Groot N.N."/>
        </authorList>
    </citation>
    <scope>NUCLEOTIDE SEQUENCE [LARGE SCALE GENOMIC DNA]</scope>
    <source>
        <strain evidence="3 4">USBA 352</strain>
    </source>
</reference>
<dbReference type="InterPro" id="IPR053714">
    <property type="entry name" value="Iso_Racemase_Enz_sf"/>
</dbReference>
<evidence type="ECO:0000313" key="4">
    <source>
        <dbReference type="Proteomes" id="UP000219331"/>
    </source>
</evidence>
<dbReference type="GO" id="GO:0047661">
    <property type="term" value="F:amino-acid racemase activity"/>
    <property type="evidence" value="ECO:0007669"/>
    <property type="project" value="InterPro"/>
</dbReference>
<dbReference type="Proteomes" id="UP000219331">
    <property type="component" value="Unassembled WGS sequence"/>
</dbReference>
<dbReference type="PANTHER" id="PTHR28047:SF5">
    <property type="entry name" value="PROTEIN DCG1"/>
    <property type="match status" value="1"/>
</dbReference>
<organism evidence="3 4">
    <name type="scientific">Stappia indica</name>
    <dbReference type="NCBI Taxonomy" id="538381"/>
    <lineage>
        <taxon>Bacteria</taxon>
        <taxon>Pseudomonadati</taxon>
        <taxon>Pseudomonadota</taxon>
        <taxon>Alphaproteobacteria</taxon>
        <taxon>Hyphomicrobiales</taxon>
        <taxon>Stappiaceae</taxon>
        <taxon>Stappia</taxon>
    </lineage>
</organism>
<dbReference type="RefSeq" id="WP_097173967.1">
    <property type="nucleotide sequence ID" value="NZ_OBML01000002.1"/>
</dbReference>
<dbReference type="Gene3D" id="3.40.50.12500">
    <property type="match status" value="1"/>
</dbReference>
<sequence length="251" mass="26004">MRLLLLNPNTTEALTQRLALSAATVLPADVELLPLTALQGFPYISSRAEAQIAGAAVLDLLAQHEGRFDAAVIAAFGDPGLSAARELFDLPVTGLSEAAMLSALALGERFAFVTFSPRLTPWYEEQVTRAGLGMRFAGTFTPDATLGSIAAVAEEMRAPLVETCRRAAAHADILILGGAPIAGLAGDIADEVPAVLLDPVKAAVLQAVSLHRLRPSGADKGSYARPPAKDSTGLSPALAHRIAGKDAPDAP</sequence>
<dbReference type="STRING" id="538381.GCA_001696535_03334"/>
<evidence type="ECO:0000256" key="1">
    <source>
        <dbReference type="ARBA" id="ARBA00038414"/>
    </source>
</evidence>